<dbReference type="Proteomes" id="UP000024635">
    <property type="component" value="Unassembled WGS sequence"/>
</dbReference>
<organism evidence="1 2">
    <name type="scientific">Ancylostoma ceylanicum</name>
    <dbReference type="NCBI Taxonomy" id="53326"/>
    <lineage>
        <taxon>Eukaryota</taxon>
        <taxon>Metazoa</taxon>
        <taxon>Ecdysozoa</taxon>
        <taxon>Nematoda</taxon>
        <taxon>Chromadorea</taxon>
        <taxon>Rhabditida</taxon>
        <taxon>Rhabditina</taxon>
        <taxon>Rhabditomorpha</taxon>
        <taxon>Strongyloidea</taxon>
        <taxon>Ancylostomatidae</taxon>
        <taxon>Ancylostomatinae</taxon>
        <taxon>Ancylostoma</taxon>
    </lineage>
</organism>
<accession>A0A016X4S3</accession>
<evidence type="ECO:0000313" key="1">
    <source>
        <dbReference type="EMBL" id="EYC46248.1"/>
    </source>
</evidence>
<gene>
    <name evidence="1" type="primary">Acey_s0403.g820</name>
    <name evidence="1" type="ORF">Y032_0403g820</name>
</gene>
<dbReference type="EMBL" id="JARK01000003">
    <property type="protein sequence ID" value="EYC46248.1"/>
    <property type="molecule type" value="Genomic_DNA"/>
</dbReference>
<protein>
    <submittedName>
        <fullName evidence="1">Uncharacterized protein</fullName>
    </submittedName>
</protein>
<dbReference type="AlphaFoldDB" id="A0A016X4S3"/>
<evidence type="ECO:0000313" key="2">
    <source>
        <dbReference type="Proteomes" id="UP000024635"/>
    </source>
</evidence>
<name>A0A016X4S3_9BILA</name>
<comment type="caution">
    <text evidence="1">The sequence shown here is derived from an EMBL/GenBank/DDBJ whole genome shotgun (WGS) entry which is preliminary data.</text>
</comment>
<reference evidence="2" key="1">
    <citation type="journal article" date="2015" name="Nat. Genet.">
        <title>The genome and transcriptome of the zoonotic hookworm Ancylostoma ceylanicum identify infection-specific gene families.</title>
        <authorList>
            <person name="Schwarz E.M."/>
            <person name="Hu Y."/>
            <person name="Antoshechkin I."/>
            <person name="Miller M.M."/>
            <person name="Sternberg P.W."/>
            <person name="Aroian R.V."/>
        </authorList>
    </citation>
    <scope>NUCLEOTIDE SEQUENCE</scope>
    <source>
        <strain evidence="2">HY135</strain>
    </source>
</reference>
<sequence>MIMKKGVSEVKVVSSTDGRMDNAADSQSIVIMTSLVMVDDQEICFKPRTVVEFFFREEFQRTKSTPVCRILIRKKRSLIAR</sequence>
<keyword evidence="2" id="KW-1185">Reference proteome</keyword>
<proteinExistence type="predicted"/>